<feature type="compositionally biased region" description="Acidic residues" evidence="1">
    <location>
        <begin position="169"/>
        <end position="180"/>
    </location>
</feature>
<dbReference type="HOGENOM" id="CLU_066687_0_1_1"/>
<feature type="region of interest" description="Disordered" evidence="1">
    <location>
        <begin position="1"/>
        <end position="22"/>
    </location>
</feature>
<dbReference type="InParanoid" id="A0A0D0DHJ6"/>
<gene>
    <name evidence="2" type="ORF">PAXRUDRAFT_166672</name>
</gene>
<evidence type="ECO:0000256" key="1">
    <source>
        <dbReference type="SAM" id="MobiDB-lite"/>
    </source>
</evidence>
<name>A0A0D0DHJ6_9AGAM</name>
<evidence type="ECO:0000313" key="3">
    <source>
        <dbReference type="Proteomes" id="UP000054538"/>
    </source>
</evidence>
<feature type="region of interest" description="Disordered" evidence="1">
    <location>
        <begin position="151"/>
        <end position="201"/>
    </location>
</feature>
<accession>A0A0D0DHJ6</accession>
<reference evidence="2 3" key="1">
    <citation type="submission" date="2014-04" db="EMBL/GenBank/DDBJ databases">
        <authorList>
            <consortium name="DOE Joint Genome Institute"/>
            <person name="Kuo A."/>
            <person name="Kohler A."/>
            <person name="Jargeat P."/>
            <person name="Nagy L.G."/>
            <person name="Floudas D."/>
            <person name="Copeland A."/>
            <person name="Barry K.W."/>
            <person name="Cichocki N."/>
            <person name="Veneault-Fourrey C."/>
            <person name="LaButti K."/>
            <person name="Lindquist E.A."/>
            <person name="Lipzen A."/>
            <person name="Lundell T."/>
            <person name="Morin E."/>
            <person name="Murat C."/>
            <person name="Sun H."/>
            <person name="Tunlid A."/>
            <person name="Henrissat B."/>
            <person name="Grigoriev I.V."/>
            <person name="Hibbett D.S."/>
            <person name="Martin F."/>
            <person name="Nordberg H.P."/>
            <person name="Cantor M.N."/>
            <person name="Hua S.X."/>
        </authorList>
    </citation>
    <scope>NUCLEOTIDE SEQUENCE [LARGE SCALE GENOMIC DNA]</scope>
    <source>
        <strain evidence="2 3">Ve08.2h10</strain>
    </source>
</reference>
<reference evidence="3" key="2">
    <citation type="submission" date="2015-01" db="EMBL/GenBank/DDBJ databases">
        <title>Evolutionary Origins and Diversification of the Mycorrhizal Mutualists.</title>
        <authorList>
            <consortium name="DOE Joint Genome Institute"/>
            <consortium name="Mycorrhizal Genomics Consortium"/>
            <person name="Kohler A."/>
            <person name="Kuo A."/>
            <person name="Nagy L.G."/>
            <person name="Floudas D."/>
            <person name="Copeland A."/>
            <person name="Barry K.W."/>
            <person name="Cichocki N."/>
            <person name="Veneault-Fourrey C."/>
            <person name="LaButti K."/>
            <person name="Lindquist E.A."/>
            <person name="Lipzen A."/>
            <person name="Lundell T."/>
            <person name="Morin E."/>
            <person name="Murat C."/>
            <person name="Riley R."/>
            <person name="Ohm R."/>
            <person name="Sun H."/>
            <person name="Tunlid A."/>
            <person name="Henrissat B."/>
            <person name="Grigoriev I.V."/>
            <person name="Hibbett D.S."/>
            <person name="Martin F."/>
        </authorList>
    </citation>
    <scope>NUCLEOTIDE SEQUENCE [LARGE SCALE GENOMIC DNA]</scope>
    <source>
        <strain evidence="3">Ve08.2h10</strain>
    </source>
</reference>
<sequence>MSSSITNDLTRWSDEQLCENDDDDDKLYERKSAECRCCIKVQKEAEHQRVEEEMRWKAEEEAKQKAEVEAQRRAEARAEEVVQAQQSSRGCGASGGLAPCYGCLGAGVACKMKTAGGSKVRSCDHCHQLKHRCKQLGDTQLMWRRKQDEIMSPQAGKKKVQMQSLVADKEEDGDGDVAEATEEREALKGQSKEEAEVDESV</sequence>
<feature type="compositionally biased region" description="Polar residues" evidence="1">
    <location>
        <begin position="1"/>
        <end position="10"/>
    </location>
</feature>
<dbReference type="Proteomes" id="UP000054538">
    <property type="component" value="Unassembled WGS sequence"/>
</dbReference>
<feature type="compositionally biased region" description="Basic and acidic residues" evidence="1">
    <location>
        <begin position="181"/>
        <end position="194"/>
    </location>
</feature>
<dbReference type="EMBL" id="KN826961">
    <property type="protein sequence ID" value="KIK77495.1"/>
    <property type="molecule type" value="Genomic_DNA"/>
</dbReference>
<protein>
    <submittedName>
        <fullName evidence="2">Uncharacterized protein</fullName>
    </submittedName>
</protein>
<proteinExistence type="predicted"/>
<evidence type="ECO:0000313" key="2">
    <source>
        <dbReference type="EMBL" id="KIK77495.1"/>
    </source>
</evidence>
<dbReference type="AlphaFoldDB" id="A0A0D0DHJ6"/>
<organism evidence="2 3">
    <name type="scientific">Paxillus rubicundulus Ve08.2h10</name>
    <dbReference type="NCBI Taxonomy" id="930991"/>
    <lineage>
        <taxon>Eukaryota</taxon>
        <taxon>Fungi</taxon>
        <taxon>Dikarya</taxon>
        <taxon>Basidiomycota</taxon>
        <taxon>Agaricomycotina</taxon>
        <taxon>Agaricomycetes</taxon>
        <taxon>Agaricomycetidae</taxon>
        <taxon>Boletales</taxon>
        <taxon>Paxilineae</taxon>
        <taxon>Paxillaceae</taxon>
        <taxon>Paxillus</taxon>
    </lineage>
</organism>
<keyword evidence="3" id="KW-1185">Reference proteome</keyword>